<sequence>MAWDSSPVIAGLWIAVMGFAAILPLAIAYVGKAIVDAVVERAPGPALTWVAVELLLMMLVGAAGRGSGVLRGLLGVRLGLHVNLKILRKALTLELLQFQDPEFYDRLTRARREASSRPLALAGELLGVGGSLVTLLGFVALLLSFSPLAVLVLIAAGFPATLAELRFSREAFDLRHRRTTEARRLGYLEYVLASDEHAKEVMMLGLGPALLARYEAVGERLWREERGLSVRRTLWVTLLAQLGSLAFYGCYALIVWRTAKGELGLGDMTLYVLAFRQGQQLFQAILLGVGSLYEHELYMANLLEFLHREGKPVRPALPMIVTNGVRGIRFEDVGFRYPGQEGFALRHVDLEMAAGTSIALVGHNGAGKSTFIKLLTGLYEPTEGRVLLDGVDLRQIDRADLRRRLSVVFQDYNQYQFTAGENVGYGRPEAVADAAAIARAVEDGGARAVIEGLPMGLETQLGRWFPGGVELSGGQWQRVALARAFMRSEADVVVLDEPTAALDVDAEAELFERVRASTAGRTLLLISHRLANVRLADWIVVLGPRGVIESGTHAALMAEGGHYAAMFRKQAQGYA</sequence>
<dbReference type="PANTHER" id="PTHR24221">
    <property type="entry name" value="ATP-BINDING CASSETTE SUB-FAMILY B"/>
    <property type="match status" value="1"/>
</dbReference>
<evidence type="ECO:0000256" key="3">
    <source>
        <dbReference type="ARBA" id="ARBA00022741"/>
    </source>
</evidence>
<protein>
    <submittedName>
        <fullName evidence="10">ABC transporter ATP-binding protein</fullName>
    </submittedName>
</protein>
<dbReference type="RefSeq" id="WP_269036527.1">
    <property type="nucleotide sequence ID" value="NZ_CP114040.1"/>
</dbReference>
<dbReference type="EMBL" id="CP114040">
    <property type="protein sequence ID" value="WAS94190.1"/>
    <property type="molecule type" value="Genomic_DNA"/>
</dbReference>
<evidence type="ECO:0000256" key="2">
    <source>
        <dbReference type="ARBA" id="ARBA00022692"/>
    </source>
</evidence>
<evidence type="ECO:0000256" key="4">
    <source>
        <dbReference type="ARBA" id="ARBA00022840"/>
    </source>
</evidence>
<keyword evidence="5 7" id="KW-1133">Transmembrane helix</keyword>
<name>A0ABY7H524_9BACT</name>
<dbReference type="InterPro" id="IPR027417">
    <property type="entry name" value="P-loop_NTPase"/>
</dbReference>
<accession>A0ABY7H524</accession>
<keyword evidence="11" id="KW-1185">Reference proteome</keyword>
<keyword evidence="6 7" id="KW-0472">Membrane</keyword>
<gene>
    <name evidence="10" type="ORF">O0S08_49340</name>
</gene>
<reference evidence="10" key="1">
    <citation type="submission" date="2022-11" db="EMBL/GenBank/DDBJ databases">
        <title>Minimal conservation of predation-associated metabolite biosynthetic gene clusters underscores biosynthetic potential of Myxococcota including descriptions for ten novel species: Archangium lansinium sp. nov., Myxococcus landrumus sp. nov., Nannocystis bai.</title>
        <authorList>
            <person name="Ahearne A."/>
            <person name="Stevens C."/>
            <person name="Dowd S."/>
        </authorList>
    </citation>
    <scope>NUCLEOTIDE SEQUENCE</scope>
    <source>
        <strain evidence="10">Fl3</strain>
    </source>
</reference>
<feature type="domain" description="ABC transmembrane type-1" evidence="9">
    <location>
        <begin position="14"/>
        <end position="294"/>
    </location>
</feature>
<evidence type="ECO:0000256" key="5">
    <source>
        <dbReference type="ARBA" id="ARBA00022989"/>
    </source>
</evidence>
<dbReference type="Pfam" id="PF00005">
    <property type="entry name" value="ABC_tran"/>
    <property type="match status" value="1"/>
</dbReference>
<comment type="subcellular location">
    <subcellularLocation>
        <location evidence="1">Cell membrane</location>
        <topology evidence="1">Multi-pass membrane protein</topology>
    </subcellularLocation>
</comment>
<evidence type="ECO:0000313" key="11">
    <source>
        <dbReference type="Proteomes" id="UP001164459"/>
    </source>
</evidence>
<dbReference type="InterPro" id="IPR036640">
    <property type="entry name" value="ABC1_TM_sf"/>
</dbReference>
<keyword evidence="2 7" id="KW-0812">Transmembrane</keyword>
<feature type="transmembrane region" description="Helical" evidence="7">
    <location>
        <begin position="119"/>
        <end position="142"/>
    </location>
</feature>
<dbReference type="InterPro" id="IPR003439">
    <property type="entry name" value="ABC_transporter-like_ATP-bd"/>
</dbReference>
<proteinExistence type="predicted"/>
<keyword evidence="3" id="KW-0547">Nucleotide-binding</keyword>
<evidence type="ECO:0000256" key="1">
    <source>
        <dbReference type="ARBA" id="ARBA00004651"/>
    </source>
</evidence>
<dbReference type="GO" id="GO:0005524">
    <property type="term" value="F:ATP binding"/>
    <property type="evidence" value="ECO:0007669"/>
    <property type="project" value="UniProtKB-KW"/>
</dbReference>
<evidence type="ECO:0000259" key="8">
    <source>
        <dbReference type="PROSITE" id="PS50893"/>
    </source>
</evidence>
<dbReference type="PANTHER" id="PTHR24221:SF646">
    <property type="entry name" value="HAEMOLYSIN SECRETION ATP-BINDING PROTEIN"/>
    <property type="match status" value="1"/>
</dbReference>
<organism evidence="10 11">
    <name type="scientific">Nannocystis punicea</name>
    <dbReference type="NCBI Taxonomy" id="2995304"/>
    <lineage>
        <taxon>Bacteria</taxon>
        <taxon>Pseudomonadati</taxon>
        <taxon>Myxococcota</taxon>
        <taxon>Polyangia</taxon>
        <taxon>Nannocystales</taxon>
        <taxon>Nannocystaceae</taxon>
        <taxon>Nannocystis</taxon>
    </lineage>
</organism>
<dbReference type="SUPFAM" id="SSF52540">
    <property type="entry name" value="P-loop containing nucleoside triphosphate hydrolases"/>
    <property type="match status" value="1"/>
</dbReference>
<dbReference type="PROSITE" id="PS00211">
    <property type="entry name" value="ABC_TRANSPORTER_1"/>
    <property type="match status" value="1"/>
</dbReference>
<feature type="transmembrane region" description="Helical" evidence="7">
    <location>
        <begin position="148"/>
        <end position="167"/>
    </location>
</feature>
<feature type="transmembrane region" description="Helical" evidence="7">
    <location>
        <begin position="233"/>
        <end position="256"/>
    </location>
</feature>
<feature type="domain" description="ABC transporter" evidence="8">
    <location>
        <begin position="328"/>
        <end position="569"/>
    </location>
</feature>
<dbReference type="PROSITE" id="PS50929">
    <property type="entry name" value="ABC_TM1F"/>
    <property type="match status" value="1"/>
</dbReference>
<evidence type="ECO:0000256" key="7">
    <source>
        <dbReference type="SAM" id="Phobius"/>
    </source>
</evidence>
<dbReference type="InterPro" id="IPR039421">
    <property type="entry name" value="Type_1_exporter"/>
</dbReference>
<evidence type="ECO:0000313" key="10">
    <source>
        <dbReference type="EMBL" id="WAS94190.1"/>
    </source>
</evidence>
<feature type="transmembrane region" description="Helical" evidence="7">
    <location>
        <begin position="12"/>
        <end position="34"/>
    </location>
</feature>
<dbReference type="InterPro" id="IPR003593">
    <property type="entry name" value="AAA+_ATPase"/>
</dbReference>
<feature type="transmembrane region" description="Helical" evidence="7">
    <location>
        <begin position="46"/>
        <end position="64"/>
    </location>
</feature>
<dbReference type="SMART" id="SM00382">
    <property type="entry name" value="AAA"/>
    <property type="match status" value="1"/>
</dbReference>
<dbReference type="SUPFAM" id="SSF90123">
    <property type="entry name" value="ABC transporter transmembrane region"/>
    <property type="match status" value="1"/>
</dbReference>
<evidence type="ECO:0000256" key="6">
    <source>
        <dbReference type="ARBA" id="ARBA00023136"/>
    </source>
</evidence>
<dbReference type="Gene3D" id="3.40.50.300">
    <property type="entry name" value="P-loop containing nucleotide triphosphate hydrolases"/>
    <property type="match status" value="1"/>
</dbReference>
<dbReference type="PROSITE" id="PS50893">
    <property type="entry name" value="ABC_TRANSPORTER_2"/>
    <property type="match status" value="1"/>
</dbReference>
<dbReference type="InterPro" id="IPR017871">
    <property type="entry name" value="ABC_transporter-like_CS"/>
</dbReference>
<dbReference type="Proteomes" id="UP001164459">
    <property type="component" value="Chromosome"/>
</dbReference>
<evidence type="ECO:0000259" key="9">
    <source>
        <dbReference type="PROSITE" id="PS50929"/>
    </source>
</evidence>
<dbReference type="Gene3D" id="1.20.1560.10">
    <property type="entry name" value="ABC transporter type 1, transmembrane domain"/>
    <property type="match status" value="1"/>
</dbReference>
<dbReference type="InterPro" id="IPR011527">
    <property type="entry name" value="ABC1_TM_dom"/>
</dbReference>
<keyword evidence="4 10" id="KW-0067">ATP-binding</keyword>